<evidence type="ECO:0000313" key="3">
    <source>
        <dbReference type="Proteomes" id="UP001174934"/>
    </source>
</evidence>
<comment type="caution">
    <text evidence="2">The sequence shown here is derived from an EMBL/GenBank/DDBJ whole genome shotgun (WGS) entry which is preliminary data.</text>
</comment>
<dbReference type="AlphaFoldDB" id="A0AA39XHV4"/>
<evidence type="ECO:0000313" key="2">
    <source>
        <dbReference type="EMBL" id="KAK0634293.1"/>
    </source>
</evidence>
<reference evidence="2" key="1">
    <citation type="submission" date="2023-06" db="EMBL/GenBank/DDBJ databases">
        <title>Genome-scale phylogeny and comparative genomics of the fungal order Sordariales.</title>
        <authorList>
            <consortium name="Lawrence Berkeley National Laboratory"/>
            <person name="Hensen N."/>
            <person name="Bonometti L."/>
            <person name="Westerberg I."/>
            <person name="Brannstrom I.O."/>
            <person name="Guillou S."/>
            <person name="Cros-Aarteil S."/>
            <person name="Calhoun S."/>
            <person name="Haridas S."/>
            <person name="Kuo A."/>
            <person name="Mondo S."/>
            <person name="Pangilinan J."/>
            <person name="Riley R."/>
            <person name="LaButti K."/>
            <person name="Andreopoulos B."/>
            <person name="Lipzen A."/>
            <person name="Chen C."/>
            <person name="Yanf M."/>
            <person name="Daum C."/>
            <person name="Ng V."/>
            <person name="Clum A."/>
            <person name="Steindorff A."/>
            <person name="Ohm R."/>
            <person name="Martin F."/>
            <person name="Silar P."/>
            <person name="Natvig D."/>
            <person name="Lalanne C."/>
            <person name="Gautier V."/>
            <person name="Ament-velasquez S.L."/>
            <person name="Kruys A."/>
            <person name="Hutchinson M.I."/>
            <person name="Powell A.J."/>
            <person name="Barry K."/>
            <person name="Miller A.N."/>
            <person name="Grigoriev I.V."/>
            <person name="Debuchy R."/>
            <person name="Gladieux P."/>
            <person name="Thoren M.H."/>
            <person name="Johannesson H."/>
        </authorList>
    </citation>
    <scope>NUCLEOTIDE SEQUENCE</scope>
    <source>
        <strain evidence="2">SMH3391-2</strain>
    </source>
</reference>
<gene>
    <name evidence="2" type="ORF">B0T17DRAFT_481975</name>
</gene>
<protein>
    <submittedName>
        <fullName evidence="2">Uncharacterized protein</fullName>
    </submittedName>
</protein>
<dbReference type="EMBL" id="JAULSR010000001">
    <property type="protein sequence ID" value="KAK0634293.1"/>
    <property type="molecule type" value="Genomic_DNA"/>
</dbReference>
<organism evidence="2 3">
    <name type="scientific">Bombardia bombarda</name>
    <dbReference type="NCBI Taxonomy" id="252184"/>
    <lineage>
        <taxon>Eukaryota</taxon>
        <taxon>Fungi</taxon>
        <taxon>Dikarya</taxon>
        <taxon>Ascomycota</taxon>
        <taxon>Pezizomycotina</taxon>
        <taxon>Sordariomycetes</taxon>
        <taxon>Sordariomycetidae</taxon>
        <taxon>Sordariales</taxon>
        <taxon>Lasiosphaeriaceae</taxon>
        <taxon>Bombardia</taxon>
    </lineage>
</organism>
<sequence length="381" mass="41221">MIPLVEDAVLQNNPGFAALYNTLTTVILNPDASTKNDPAAKERNAVRKELDEYRQNAAKQHLLTHAITTANPSNSQNNPIDNPKPTSLLPAASSRRAAKSQQIPLPQSRRDRASSSISTDDDSLPPALHDLLILLPPLLSTSQSTTSSLSPESASLLLSTPPLSLFPSLLPPLAALVSSSLHSSAVHLARIANPTTNPSFIHRTIPSLPAYVASLTTAIADLKASITRARLAATTTLTTGLLSRGTQALLYLLRTLEAKHGAIARSLEFRAAEVALTAQRQEKEAELGLWQARRDTYTEDAVRALRNYAGHLRDGQARLREKVRSLRAELEGYGVTAAATGGGGGGDRNKERTMREMAKVYKEMMKQVEEVRVDLERLGRA</sequence>
<dbReference type="Proteomes" id="UP001174934">
    <property type="component" value="Unassembled WGS sequence"/>
</dbReference>
<keyword evidence="3" id="KW-1185">Reference proteome</keyword>
<feature type="compositionally biased region" description="Polar residues" evidence="1">
    <location>
        <begin position="69"/>
        <end position="80"/>
    </location>
</feature>
<feature type="region of interest" description="Disordered" evidence="1">
    <location>
        <begin position="69"/>
        <end position="123"/>
    </location>
</feature>
<accession>A0AA39XHV4</accession>
<proteinExistence type="predicted"/>
<evidence type="ECO:0000256" key="1">
    <source>
        <dbReference type="SAM" id="MobiDB-lite"/>
    </source>
</evidence>
<name>A0AA39XHV4_9PEZI</name>